<evidence type="ECO:0000313" key="6">
    <source>
        <dbReference type="Proteomes" id="UP000075230"/>
    </source>
</evidence>
<sequence length="322" mass="34974">MRTEPYQTWLITGASSGLGKAIAAAALTANHRVIGTTRDIDKAETSYPEFASNGGIWVCLDPAQHDAYERFSRVAEEYNVDVLVNSAGYAFIGAVEDTRYALVLTPFPDICSVYKDVAMELADSFPSEEEVRAQMEVNFYGPLRAARACLPVMREKGSGHIILISSGAGFIARPARSTYAASKFAIEAIYESLSQEVKPFDIKVLIVEPGAFRTPSPGRQVFPSGPGLENGYSDVYKGTPVEEMMALSKDMDSATKWIKGDPEKAARALVVAVDNGYAGYGFLRMPLGRDCVRVLEEKIAALQADLEATREVAMGTDVDVDE</sequence>
<evidence type="ECO:0000256" key="3">
    <source>
        <dbReference type="ARBA" id="ARBA00023002"/>
    </source>
</evidence>
<accession>A0A146FTJ9</accession>
<dbReference type="PANTHER" id="PTHR43976:SF16">
    <property type="entry name" value="SHORT-CHAIN DEHYDROGENASE_REDUCTASE FAMILY PROTEIN"/>
    <property type="match status" value="1"/>
</dbReference>
<dbReference type="VEuPathDB" id="FungiDB:ASPFODRAFT_184674"/>
<gene>
    <name evidence="5" type="ORF">RIB2604_02600620</name>
</gene>
<evidence type="ECO:0000256" key="1">
    <source>
        <dbReference type="ARBA" id="ARBA00006484"/>
    </source>
</evidence>
<dbReference type="InterPro" id="IPR020904">
    <property type="entry name" value="Sc_DH/Rdtase_CS"/>
</dbReference>
<evidence type="ECO:0000313" key="5">
    <source>
        <dbReference type="EMBL" id="GAT28422.1"/>
    </source>
</evidence>
<proteinExistence type="inferred from homology"/>
<dbReference type="GO" id="GO:0044550">
    <property type="term" value="P:secondary metabolite biosynthetic process"/>
    <property type="evidence" value="ECO:0007669"/>
    <property type="project" value="UniProtKB-ARBA"/>
</dbReference>
<dbReference type="InterPro" id="IPR002347">
    <property type="entry name" value="SDR_fam"/>
</dbReference>
<dbReference type="Proteomes" id="UP000075230">
    <property type="component" value="Unassembled WGS sequence"/>
</dbReference>
<dbReference type="EMBL" id="BCWF01000025">
    <property type="protein sequence ID" value="GAT28422.1"/>
    <property type="molecule type" value="Genomic_DNA"/>
</dbReference>
<keyword evidence="2" id="KW-0521">NADP</keyword>
<dbReference type="Pfam" id="PF00106">
    <property type="entry name" value="adh_short"/>
    <property type="match status" value="2"/>
</dbReference>
<comment type="caution">
    <text evidence="5">The sequence shown here is derived from an EMBL/GenBank/DDBJ whole genome shotgun (WGS) entry which is preliminary data.</text>
</comment>
<reference evidence="5 6" key="1">
    <citation type="journal article" date="2016" name="DNA Res.">
        <title>Genome sequence of Aspergillus luchuensis NBRC 4314.</title>
        <authorList>
            <person name="Yamada O."/>
            <person name="Machida M."/>
            <person name="Hosoyama A."/>
            <person name="Goto M."/>
            <person name="Takahashi T."/>
            <person name="Futagami T."/>
            <person name="Yamagata Y."/>
            <person name="Takeuchi M."/>
            <person name="Kobayashi T."/>
            <person name="Koike H."/>
            <person name="Abe K."/>
            <person name="Asai K."/>
            <person name="Arita M."/>
            <person name="Fujita N."/>
            <person name="Fukuda K."/>
            <person name="Higa K."/>
            <person name="Horikawa H."/>
            <person name="Ishikawa T."/>
            <person name="Jinno K."/>
            <person name="Kato Y."/>
            <person name="Kirimura K."/>
            <person name="Mizutani O."/>
            <person name="Nakasone K."/>
            <person name="Sano M."/>
            <person name="Shiraishi Y."/>
            <person name="Tsukahara M."/>
            <person name="Gomi K."/>
        </authorList>
    </citation>
    <scope>NUCLEOTIDE SEQUENCE [LARGE SCALE GENOMIC DNA]</scope>
    <source>
        <strain evidence="5 6">RIB 2604</strain>
    </source>
</reference>
<protein>
    <submittedName>
        <fullName evidence="5">Short-chain dehydrogenase/reductase SDR</fullName>
    </submittedName>
</protein>
<organism evidence="5 6">
    <name type="scientific">Aspergillus kawachii</name>
    <name type="common">White koji mold</name>
    <name type="synonym">Aspergillus awamori var. kawachi</name>
    <dbReference type="NCBI Taxonomy" id="1069201"/>
    <lineage>
        <taxon>Eukaryota</taxon>
        <taxon>Fungi</taxon>
        <taxon>Dikarya</taxon>
        <taxon>Ascomycota</taxon>
        <taxon>Pezizomycotina</taxon>
        <taxon>Eurotiomycetes</taxon>
        <taxon>Eurotiomycetidae</taxon>
        <taxon>Eurotiales</taxon>
        <taxon>Aspergillaceae</taxon>
        <taxon>Aspergillus</taxon>
        <taxon>Aspergillus subgen. Circumdati</taxon>
    </lineage>
</organism>
<comment type="similarity">
    <text evidence="1 4">Belongs to the short-chain dehydrogenases/reductases (SDR) family.</text>
</comment>
<dbReference type="GO" id="GO:0016491">
    <property type="term" value="F:oxidoreductase activity"/>
    <property type="evidence" value="ECO:0007669"/>
    <property type="project" value="UniProtKB-KW"/>
</dbReference>
<dbReference type="SUPFAM" id="SSF51735">
    <property type="entry name" value="NAD(P)-binding Rossmann-fold domains"/>
    <property type="match status" value="1"/>
</dbReference>
<dbReference type="InterPro" id="IPR051911">
    <property type="entry name" value="SDR_oxidoreductase"/>
</dbReference>
<dbReference type="AlphaFoldDB" id="A0A146FTJ9"/>
<evidence type="ECO:0000256" key="2">
    <source>
        <dbReference type="ARBA" id="ARBA00022857"/>
    </source>
</evidence>
<dbReference type="PROSITE" id="PS00061">
    <property type="entry name" value="ADH_SHORT"/>
    <property type="match status" value="1"/>
</dbReference>
<name>A0A146FTJ9_ASPKA</name>
<keyword evidence="3" id="KW-0560">Oxidoreductase</keyword>
<dbReference type="InterPro" id="IPR036291">
    <property type="entry name" value="NAD(P)-bd_dom_sf"/>
</dbReference>
<dbReference type="PANTHER" id="PTHR43976">
    <property type="entry name" value="SHORT CHAIN DEHYDROGENASE"/>
    <property type="match status" value="1"/>
</dbReference>
<dbReference type="PRINTS" id="PR00081">
    <property type="entry name" value="GDHRDH"/>
</dbReference>
<reference evidence="6" key="2">
    <citation type="submission" date="2016-02" db="EMBL/GenBank/DDBJ databases">
        <title>Genome sequencing of Aspergillus luchuensis NBRC 4314.</title>
        <authorList>
            <person name="Yamada O."/>
        </authorList>
    </citation>
    <scope>NUCLEOTIDE SEQUENCE [LARGE SCALE GENOMIC DNA]</scope>
    <source>
        <strain evidence="6">RIB 2604</strain>
    </source>
</reference>
<dbReference type="PRINTS" id="PR00080">
    <property type="entry name" value="SDRFAMILY"/>
</dbReference>
<evidence type="ECO:0000256" key="4">
    <source>
        <dbReference type="RuleBase" id="RU000363"/>
    </source>
</evidence>
<dbReference type="Gene3D" id="3.40.50.720">
    <property type="entry name" value="NAD(P)-binding Rossmann-like Domain"/>
    <property type="match status" value="1"/>
</dbReference>